<feature type="transmembrane region" description="Helical" evidence="1">
    <location>
        <begin position="82"/>
        <end position="106"/>
    </location>
</feature>
<keyword evidence="1" id="KW-1133">Transmembrane helix</keyword>
<protein>
    <submittedName>
        <fullName evidence="2">Uncharacterized protein</fullName>
    </submittedName>
</protein>
<evidence type="ECO:0000313" key="2">
    <source>
        <dbReference type="EMBL" id="EGF11605.1"/>
    </source>
</evidence>
<dbReference type="EMBL" id="AFAY01000012">
    <property type="protein sequence ID" value="EGF11605.1"/>
    <property type="molecule type" value="Genomic_DNA"/>
</dbReference>
<dbReference type="Gene3D" id="3.30.700.10">
    <property type="entry name" value="Glycoprotein, Type 4 Pilin"/>
    <property type="match status" value="1"/>
</dbReference>
<accession>F2BAB7</accession>
<name>F2BAB7_9NEIS</name>
<keyword evidence="1" id="KW-0812">Transmembrane</keyword>
<dbReference type="STRING" id="267212.GCA_001063965_00641"/>
<keyword evidence="1" id="KW-0472">Membrane</keyword>
<organism evidence="2 3">
    <name type="scientific">Neisseria bacilliformis ATCC BAA-1200</name>
    <dbReference type="NCBI Taxonomy" id="888742"/>
    <lineage>
        <taxon>Bacteria</taxon>
        <taxon>Pseudomonadati</taxon>
        <taxon>Pseudomonadota</taxon>
        <taxon>Betaproteobacteria</taxon>
        <taxon>Neisseriales</taxon>
        <taxon>Neisseriaceae</taxon>
        <taxon>Neisseria</taxon>
    </lineage>
</organism>
<dbReference type="InterPro" id="IPR045584">
    <property type="entry name" value="Pilin-like"/>
</dbReference>
<gene>
    <name evidence="2" type="ORF">HMPREF9123_0721</name>
</gene>
<dbReference type="AlphaFoldDB" id="F2BAB7"/>
<comment type="caution">
    <text evidence="2">The sequence shown here is derived from an EMBL/GenBank/DDBJ whole genome shotgun (WGS) entry which is preliminary data.</text>
</comment>
<reference evidence="2 3" key="1">
    <citation type="submission" date="2011-02" db="EMBL/GenBank/DDBJ databases">
        <authorList>
            <person name="Muzny D."/>
            <person name="Qin X."/>
            <person name="Deng J."/>
            <person name="Jiang H."/>
            <person name="Liu Y."/>
            <person name="Qu J."/>
            <person name="Song X.-Z."/>
            <person name="Zhang L."/>
            <person name="Thornton R."/>
            <person name="Coyle M."/>
            <person name="Francisco L."/>
            <person name="Jackson L."/>
            <person name="Javaid M."/>
            <person name="Korchina V."/>
            <person name="Kovar C."/>
            <person name="Mata R."/>
            <person name="Mathew T."/>
            <person name="Ngo R."/>
            <person name="Nguyen L."/>
            <person name="Nguyen N."/>
            <person name="Okwuonu G."/>
            <person name="Ongeri F."/>
            <person name="Pham C."/>
            <person name="Simmons D."/>
            <person name="Wilczek-Boney K."/>
            <person name="Hale W."/>
            <person name="Jakkamsetti A."/>
            <person name="Pham P."/>
            <person name="Ruth R."/>
            <person name="San Lucas F."/>
            <person name="Warren J."/>
            <person name="Zhang J."/>
            <person name="Zhao Z."/>
            <person name="Zhou C."/>
            <person name="Zhu D."/>
            <person name="Lee S."/>
            <person name="Bess C."/>
            <person name="Blankenburg K."/>
            <person name="Forbes L."/>
            <person name="Fu Q."/>
            <person name="Gubbala S."/>
            <person name="Hirani K."/>
            <person name="Jayaseelan J.C."/>
            <person name="Lara F."/>
            <person name="Munidasa M."/>
            <person name="Palculict T."/>
            <person name="Patil S."/>
            <person name="Pu L.-L."/>
            <person name="Saada N."/>
            <person name="Tang L."/>
            <person name="Weissenberger G."/>
            <person name="Zhu Y."/>
            <person name="Hemphill L."/>
            <person name="Shang Y."/>
            <person name="Youmans B."/>
            <person name="Ayvaz T."/>
            <person name="Ross M."/>
            <person name="Santibanez J."/>
            <person name="Aqrawi P."/>
            <person name="Gross S."/>
            <person name="Joshi V."/>
            <person name="Fowler G."/>
            <person name="Nazareth L."/>
            <person name="Reid J."/>
            <person name="Worley K."/>
            <person name="Petrosino J."/>
            <person name="Highlander S."/>
            <person name="Gibbs R."/>
        </authorList>
    </citation>
    <scope>NUCLEOTIDE SEQUENCE [LARGE SCALE GENOMIC DNA]</scope>
    <source>
        <strain evidence="2 3">ATCC BAA-1200</strain>
    </source>
</reference>
<evidence type="ECO:0000313" key="3">
    <source>
        <dbReference type="Proteomes" id="UP000004105"/>
    </source>
</evidence>
<feature type="transmembrane region" description="Helical" evidence="1">
    <location>
        <begin position="46"/>
        <end position="70"/>
    </location>
</feature>
<dbReference type="HOGENOM" id="CLU_1395047_0_0_4"/>
<dbReference type="Proteomes" id="UP000004105">
    <property type="component" value="Unassembled WGS sequence"/>
</dbReference>
<keyword evidence="3" id="KW-1185">Reference proteome</keyword>
<evidence type="ECO:0000256" key="1">
    <source>
        <dbReference type="SAM" id="Phobius"/>
    </source>
</evidence>
<proteinExistence type="predicted"/>
<dbReference type="SUPFAM" id="SSF54523">
    <property type="entry name" value="Pili subunits"/>
    <property type="match status" value="1"/>
</dbReference>
<sequence>MRKTGFQKRHPRVGGDGLFYPQEHAMQQTPEQAAAPDPRPPGIHPAAYVLAGISFIPLLGLPFGLAAVIWGLVCRRKRGGKIAALIGAAGMFCTIGVYGALFYFGLQQRGGVYDELRVRLAQTQLATLVQSVEFYKLQHGAYPESLPALQAAQPDTPLFIYDPSDIRATPRLFHYERAGADHYYLRSVGADNIPFTADDILPPTDTAGGKIGLLKEKARP</sequence>